<dbReference type="AlphaFoldDB" id="A0A9Q3I0W4"/>
<accession>A0A9Q3I0W4</accession>
<evidence type="ECO:0000256" key="1">
    <source>
        <dbReference type="SAM" id="MobiDB-lite"/>
    </source>
</evidence>
<dbReference type="EMBL" id="AVOT02030171">
    <property type="protein sequence ID" value="MBW0523287.1"/>
    <property type="molecule type" value="Genomic_DNA"/>
</dbReference>
<feature type="region of interest" description="Disordered" evidence="1">
    <location>
        <begin position="33"/>
        <end position="58"/>
    </location>
</feature>
<evidence type="ECO:0000313" key="2">
    <source>
        <dbReference type="EMBL" id="MBW0523287.1"/>
    </source>
</evidence>
<dbReference type="OrthoDB" id="2514346at2759"/>
<evidence type="ECO:0000313" key="3">
    <source>
        <dbReference type="Proteomes" id="UP000765509"/>
    </source>
</evidence>
<keyword evidence="3" id="KW-1185">Reference proteome</keyword>
<dbReference type="Proteomes" id="UP000765509">
    <property type="component" value="Unassembled WGS sequence"/>
</dbReference>
<proteinExistence type="predicted"/>
<feature type="region of interest" description="Disordered" evidence="1">
    <location>
        <begin position="108"/>
        <end position="131"/>
    </location>
</feature>
<protein>
    <submittedName>
        <fullName evidence="2">Uncharacterized protein</fullName>
    </submittedName>
</protein>
<comment type="caution">
    <text evidence="2">The sequence shown here is derived from an EMBL/GenBank/DDBJ whole genome shotgun (WGS) entry which is preliminary data.</text>
</comment>
<organism evidence="2 3">
    <name type="scientific">Austropuccinia psidii MF-1</name>
    <dbReference type="NCBI Taxonomy" id="1389203"/>
    <lineage>
        <taxon>Eukaryota</taxon>
        <taxon>Fungi</taxon>
        <taxon>Dikarya</taxon>
        <taxon>Basidiomycota</taxon>
        <taxon>Pucciniomycotina</taxon>
        <taxon>Pucciniomycetes</taxon>
        <taxon>Pucciniales</taxon>
        <taxon>Sphaerophragmiaceae</taxon>
        <taxon>Austropuccinia</taxon>
    </lineage>
</organism>
<feature type="compositionally biased region" description="Acidic residues" evidence="1">
    <location>
        <begin position="42"/>
        <end position="58"/>
    </location>
</feature>
<reference evidence="2" key="1">
    <citation type="submission" date="2021-03" db="EMBL/GenBank/DDBJ databases">
        <title>Draft genome sequence of rust myrtle Austropuccinia psidii MF-1, a brazilian biotype.</title>
        <authorList>
            <person name="Quecine M.C."/>
            <person name="Pachon D.M.R."/>
            <person name="Bonatelli M.L."/>
            <person name="Correr F.H."/>
            <person name="Franceschini L.M."/>
            <person name="Leite T.F."/>
            <person name="Margarido G.R.A."/>
            <person name="Almeida C.A."/>
            <person name="Ferrarezi J.A."/>
            <person name="Labate C.A."/>
        </authorList>
    </citation>
    <scope>NUCLEOTIDE SEQUENCE</scope>
    <source>
        <strain evidence="2">MF-1</strain>
    </source>
</reference>
<gene>
    <name evidence="2" type="ORF">O181_063002</name>
</gene>
<name>A0A9Q3I0W4_9BASI</name>
<sequence length="235" mass="25852">MEGEAPSRRGGVKSRRSRSFSILLGGYQSITQGPRRRLGVAADEEGEESVEEDGSEETEVAAALAGAPEASEAANLAHSNNPLVSQAEPNFLKMMEQMNQLIGKITQGVAPRDNSKAPASKTSAMKSPDSFGGTKAHKLRVFTQSCQLIFHNYPENLFSERKEALYSTSFFTGRAGKCIKSYLSNISNEDTSYLLNNWKLFETQLFTLLGDPNEVRKAEKKLENLRMKESGHVSL</sequence>